<dbReference type="PANTHER" id="PTHR34773:SF1">
    <property type="entry name" value="FLAGELLAR SECRETION CHAPERONE FLIS"/>
    <property type="match status" value="1"/>
</dbReference>
<evidence type="ECO:0000313" key="8">
    <source>
        <dbReference type="Proteomes" id="UP000220246"/>
    </source>
</evidence>
<dbReference type="RefSeq" id="WP_066541933.1">
    <property type="nucleotide sequence ID" value="NZ_DALZQJ010000047.1"/>
</dbReference>
<keyword evidence="7" id="KW-0966">Cell projection</keyword>
<keyword evidence="7" id="KW-0282">Flagellum</keyword>
<comment type="subcellular location">
    <subcellularLocation>
        <location evidence="1 6">Cytoplasm</location>
        <location evidence="1 6">Cytosol</location>
    </subcellularLocation>
</comment>
<dbReference type="AlphaFoldDB" id="A0A2A7URC4"/>
<dbReference type="Gene3D" id="1.20.120.340">
    <property type="entry name" value="Flagellar protein FliS"/>
    <property type="match status" value="1"/>
</dbReference>
<dbReference type="OrthoDB" id="9792010at2"/>
<dbReference type="GO" id="GO:0005829">
    <property type="term" value="C:cytosol"/>
    <property type="evidence" value="ECO:0007669"/>
    <property type="project" value="UniProtKB-SubCell"/>
</dbReference>
<gene>
    <name evidence="7" type="primary">fliS</name>
    <name evidence="7" type="ORF">CRM82_04160</name>
</gene>
<evidence type="ECO:0000256" key="6">
    <source>
        <dbReference type="PIRNR" id="PIRNR039090"/>
    </source>
</evidence>
<evidence type="ECO:0000256" key="5">
    <source>
        <dbReference type="ARBA" id="ARBA00023186"/>
    </source>
</evidence>
<name>A0A2A7URC4_COMTR</name>
<dbReference type="EMBL" id="PDEA01000001">
    <property type="protein sequence ID" value="PEH87919.1"/>
    <property type="molecule type" value="Genomic_DNA"/>
</dbReference>
<comment type="caution">
    <text evidence="7">The sequence shown here is derived from an EMBL/GenBank/DDBJ whole genome shotgun (WGS) entry which is preliminary data.</text>
</comment>
<dbReference type="SUPFAM" id="SSF101116">
    <property type="entry name" value="Flagellar export chaperone FliS"/>
    <property type="match status" value="1"/>
</dbReference>
<keyword evidence="7" id="KW-0969">Cilium</keyword>
<sequence>MNDNLWNDGYGGYRSANMVAQTAQASPVELVLMLVDGLLEEMARLRMHIAHGRFEEKAHSIAKCADILTGLGSALEVEAGNEVVENLSRLYDFCAQRLNQAGFDMDADKVGEVQDIVQTLRAGWQGMADARL</sequence>
<evidence type="ECO:0000313" key="7">
    <source>
        <dbReference type="EMBL" id="PEH87919.1"/>
    </source>
</evidence>
<keyword evidence="4 6" id="KW-1005">Bacterial flagellum biogenesis</keyword>
<keyword evidence="5" id="KW-0143">Chaperone</keyword>
<dbReference type="InterPro" id="IPR036584">
    <property type="entry name" value="FliS_sf"/>
</dbReference>
<comment type="similarity">
    <text evidence="2 6">Belongs to the FliS family.</text>
</comment>
<evidence type="ECO:0000256" key="2">
    <source>
        <dbReference type="ARBA" id="ARBA00008787"/>
    </source>
</evidence>
<dbReference type="Pfam" id="PF02561">
    <property type="entry name" value="FliS"/>
    <property type="match status" value="1"/>
</dbReference>
<dbReference type="InterPro" id="IPR003713">
    <property type="entry name" value="FliS"/>
</dbReference>
<dbReference type="PIRSF" id="PIRSF039090">
    <property type="entry name" value="Flis"/>
    <property type="match status" value="1"/>
</dbReference>
<keyword evidence="3 6" id="KW-0963">Cytoplasm</keyword>
<proteinExistence type="inferred from homology"/>
<keyword evidence="8" id="KW-1185">Reference proteome</keyword>
<dbReference type="PANTHER" id="PTHR34773">
    <property type="entry name" value="FLAGELLAR SECRETION CHAPERONE FLIS"/>
    <property type="match status" value="1"/>
</dbReference>
<reference evidence="8" key="1">
    <citation type="submission" date="2017-09" db="EMBL/GenBank/DDBJ databases">
        <title>FDA dAtabase for Regulatory Grade micrObial Sequences (FDA-ARGOS): Supporting development and validation of Infectious Disease Dx tests.</title>
        <authorList>
            <person name="Minogue T."/>
            <person name="Wolcott M."/>
            <person name="Wasieloski L."/>
            <person name="Aguilar W."/>
            <person name="Moore D."/>
            <person name="Tallon L."/>
            <person name="Sadzewicz L."/>
            <person name="Ott S."/>
            <person name="Zhao X."/>
            <person name="Nagaraj S."/>
            <person name="Vavikolanu K."/>
            <person name="Aluvathingal J."/>
            <person name="Nadendla S."/>
            <person name="Sichtig H."/>
        </authorList>
    </citation>
    <scope>NUCLEOTIDE SEQUENCE [LARGE SCALE GENOMIC DNA]</scope>
    <source>
        <strain evidence="8">FDAARGOS_394</strain>
    </source>
</reference>
<dbReference type="GO" id="GO:0044780">
    <property type="term" value="P:bacterial-type flagellum assembly"/>
    <property type="evidence" value="ECO:0007669"/>
    <property type="project" value="InterPro"/>
</dbReference>
<organism evidence="7 8">
    <name type="scientific">Comamonas terrigena</name>
    <dbReference type="NCBI Taxonomy" id="32013"/>
    <lineage>
        <taxon>Bacteria</taxon>
        <taxon>Pseudomonadati</taxon>
        <taxon>Pseudomonadota</taxon>
        <taxon>Betaproteobacteria</taxon>
        <taxon>Burkholderiales</taxon>
        <taxon>Comamonadaceae</taxon>
        <taxon>Comamonas</taxon>
    </lineage>
</organism>
<dbReference type="STRING" id="1219032.GCA_001515545_04114"/>
<evidence type="ECO:0000256" key="1">
    <source>
        <dbReference type="ARBA" id="ARBA00004514"/>
    </source>
</evidence>
<accession>A0A2A7URC4</accession>
<evidence type="ECO:0000256" key="4">
    <source>
        <dbReference type="ARBA" id="ARBA00022795"/>
    </source>
</evidence>
<dbReference type="CDD" id="cd16098">
    <property type="entry name" value="FliS"/>
    <property type="match status" value="1"/>
</dbReference>
<dbReference type="Proteomes" id="UP000220246">
    <property type="component" value="Unassembled WGS sequence"/>
</dbReference>
<evidence type="ECO:0000256" key="3">
    <source>
        <dbReference type="ARBA" id="ARBA00022490"/>
    </source>
</evidence>
<dbReference type="NCBIfam" id="TIGR00208">
    <property type="entry name" value="fliS"/>
    <property type="match status" value="1"/>
</dbReference>
<dbReference type="GeneID" id="80799780"/>
<protein>
    <recommendedName>
        <fullName evidence="6">Flagellar secretion chaperone FliS</fullName>
    </recommendedName>
</protein>